<evidence type="ECO:0000313" key="1">
    <source>
        <dbReference type="EMBL" id="GBP24325.1"/>
    </source>
</evidence>
<dbReference type="Proteomes" id="UP000299102">
    <property type="component" value="Unassembled WGS sequence"/>
</dbReference>
<keyword evidence="2" id="KW-1185">Reference proteome</keyword>
<name>A0A4C1UD04_EUMVA</name>
<dbReference type="AlphaFoldDB" id="A0A4C1UD04"/>
<organism evidence="1 2">
    <name type="scientific">Eumeta variegata</name>
    <name type="common">Bagworm moth</name>
    <name type="synonym">Eumeta japonica</name>
    <dbReference type="NCBI Taxonomy" id="151549"/>
    <lineage>
        <taxon>Eukaryota</taxon>
        <taxon>Metazoa</taxon>
        <taxon>Ecdysozoa</taxon>
        <taxon>Arthropoda</taxon>
        <taxon>Hexapoda</taxon>
        <taxon>Insecta</taxon>
        <taxon>Pterygota</taxon>
        <taxon>Neoptera</taxon>
        <taxon>Endopterygota</taxon>
        <taxon>Lepidoptera</taxon>
        <taxon>Glossata</taxon>
        <taxon>Ditrysia</taxon>
        <taxon>Tineoidea</taxon>
        <taxon>Psychidae</taxon>
        <taxon>Oiketicinae</taxon>
        <taxon>Eumeta</taxon>
    </lineage>
</organism>
<sequence length="163" mass="17858">MQVHAAFSLRYPSTAPSLQSTIVHCIRVGISEVKLCTSIDICVQGYFFYDLSWRGTAPANSQSKNRPLCVPYACAQSVTNTNLIHYGDSEQLNESVMKLAKAQKCTDGATCHDTGSCEVLLLNPGTPIGYVITTLMREKGAGQQGVQTAFESTTMKYLRIELR</sequence>
<proteinExistence type="predicted"/>
<reference evidence="1 2" key="1">
    <citation type="journal article" date="2019" name="Commun. Biol.">
        <title>The bagworm genome reveals a unique fibroin gene that provides high tensile strength.</title>
        <authorList>
            <person name="Kono N."/>
            <person name="Nakamura H."/>
            <person name="Ohtoshi R."/>
            <person name="Tomita M."/>
            <person name="Numata K."/>
            <person name="Arakawa K."/>
        </authorList>
    </citation>
    <scope>NUCLEOTIDE SEQUENCE [LARGE SCALE GENOMIC DNA]</scope>
</reference>
<evidence type="ECO:0000313" key="2">
    <source>
        <dbReference type="Proteomes" id="UP000299102"/>
    </source>
</evidence>
<accession>A0A4C1UD04</accession>
<gene>
    <name evidence="1" type="ORF">EVAR_9423_1</name>
</gene>
<protein>
    <submittedName>
        <fullName evidence="1">Uncharacterized protein</fullName>
    </submittedName>
</protein>
<comment type="caution">
    <text evidence="1">The sequence shown here is derived from an EMBL/GenBank/DDBJ whole genome shotgun (WGS) entry which is preliminary data.</text>
</comment>
<dbReference type="EMBL" id="BGZK01000160">
    <property type="protein sequence ID" value="GBP24325.1"/>
    <property type="molecule type" value="Genomic_DNA"/>
</dbReference>